<name>A0A0C6FJ51_9HYPH</name>
<feature type="transmembrane region" description="Helical" evidence="1">
    <location>
        <begin position="238"/>
        <end position="259"/>
    </location>
</feature>
<dbReference type="PATRIC" id="fig|270351.10.peg.1779"/>
<dbReference type="KEGG" id="maqu:Maq22A_c09270"/>
<evidence type="ECO:0000313" key="4">
    <source>
        <dbReference type="Proteomes" id="UP000061432"/>
    </source>
</evidence>
<keyword evidence="1" id="KW-1133">Transmembrane helix</keyword>
<reference evidence="3 4" key="1">
    <citation type="journal article" date="2015" name="Genome Announc.">
        <title>Complete Genome Sequence of Methylobacterium aquaticum Strain 22A, Isolated from Racomitrium japonicum Moss.</title>
        <authorList>
            <person name="Tani A."/>
            <person name="Ogura Y."/>
            <person name="Hayashi T."/>
            <person name="Kimbara K."/>
        </authorList>
    </citation>
    <scope>NUCLEOTIDE SEQUENCE [LARGE SCALE GENOMIC DNA]</scope>
    <source>
        <strain evidence="3 4">MA-22A</strain>
    </source>
</reference>
<feature type="transmembrane region" description="Helical" evidence="1">
    <location>
        <begin position="182"/>
        <end position="205"/>
    </location>
</feature>
<dbReference type="Pfam" id="PF14378">
    <property type="entry name" value="PAP2_3"/>
    <property type="match status" value="1"/>
</dbReference>
<sequence>MLAVLAGLCFALCLPSGSRMRDRLTGPLQTCVAVVAILDFTLVFPWQAQAFALPLVDDTVRGIDLALGFDHVAWMRWLDANPGIRAVLDVSYRCMIPQMVVVIGLYAASGRYRALDRYLAAFAIAIFLTSILSIAAPTRGIVAFLDPAWRVTPSWPHGATDVAAYDALRSGALRDLSGRPELGIISFPSFHAASAVLSAWSFWVFPSLRLPAIVLNGIMSIATVGCGGHYVMDVAAGHLVAGLAILLAVRGSDLGYRLLDRLAGSPALLYRPTDPSARVATAERASR</sequence>
<keyword evidence="1" id="KW-0472">Membrane</keyword>
<gene>
    <name evidence="3" type="primary">pgpB</name>
    <name evidence="3" type="ORF">Maq22A_c09270</name>
</gene>
<evidence type="ECO:0000313" key="3">
    <source>
        <dbReference type="EMBL" id="BAQ45149.1"/>
    </source>
</evidence>
<protein>
    <submittedName>
        <fullName evidence="3">Membrane-associated phospholipid phosphatase</fullName>
    </submittedName>
</protein>
<dbReference type="CDD" id="cd01610">
    <property type="entry name" value="PAP2_like"/>
    <property type="match status" value="1"/>
</dbReference>
<feature type="domain" description="Inositolphosphotransferase Aur1/Ipt1" evidence="2">
    <location>
        <begin position="62"/>
        <end position="247"/>
    </location>
</feature>
<evidence type="ECO:0000259" key="2">
    <source>
        <dbReference type="Pfam" id="PF14378"/>
    </source>
</evidence>
<proteinExistence type="predicted"/>
<dbReference type="Proteomes" id="UP000061432">
    <property type="component" value="Chromosome"/>
</dbReference>
<organism evidence="3 4">
    <name type="scientific">Methylobacterium aquaticum</name>
    <dbReference type="NCBI Taxonomy" id="270351"/>
    <lineage>
        <taxon>Bacteria</taxon>
        <taxon>Pseudomonadati</taxon>
        <taxon>Pseudomonadota</taxon>
        <taxon>Alphaproteobacteria</taxon>
        <taxon>Hyphomicrobiales</taxon>
        <taxon>Methylobacteriaceae</taxon>
        <taxon>Methylobacterium</taxon>
    </lineage>
</organism>
<feature type="transmembrane region" description="Helical" evidence="1">
    <location>
        <begin position="212"/>
        <end position="232"/>
    </location>
</feature>
<reference evidence="4" key="2">
    <citation type="submission" date="2015-01" db="EMBL/GenBank/DDBJ databases">
        <title>Complete genome sequence of Methylobacterium aquaticum strain 22A.</title>
        <authorList>
            <person name="Tani A."/>
            <person name="Ogura Y."/>
            <person name="Hayashi T."/>
        </authorList>
    </citation>
    <scope>NUCLEOTIDE SEQUENCE [LARGE SCALE GENOMIC DNA]</scope>
    <source>
        <strain evidence="4">MA-22A</strain>
    </source>
</reference>
<feature type="transmembrane region" description="Helical" evidence="1">
    <location>
        <begin position="90"/>
        <end position="108"/>
    </location>
</feature>
<keyword evidence="1" id="KW-0812">Transmembrane</keyword>
<feature type="transmembrane region" description="Helical" evidence="1">
    <location>
        <begin position="120"/>
        <end position="145"/>
    </location>
</feature>
<dbReference type="AlphaFoldDB" id="A0A0C6FJ51"/>
<dbReference type="InterPro" id="IPR026841">
    <property type="entry name" value="Aur1/Ipt1"/>
</dbReference>
<dbReference type="EMBL" id="AP014704">
    <property type="protein sequence ID" value="BAQ45149.1"/>
    <property type="molecule type" value="Genomic_DNA"/>
</dbReference>
<accession>A0A0C6FJ51</accession>
<dbReference type="STRING" id="270351.Maq22A_c09270"/>
<dbReference type="GO" id="GO:0016020">
    <property type="term" value="C:membrane"/>
    <property type="evidence" value="ECO:0007669"/>
    <property type="project" value="UniProtKB-SubCell"/>
</dbReference>
<evidence type="ECO:0000256" key="1">
    <source>
        <dbReference type="SAM" id="Phobius"/>
    </source>
</evidence>